<reference evidence="2 3" key="1">
    <citation type="submission" date="2024-01" db="EMBL/GenBank/DDBJ databases">
        <title>Genome assemblies of Stephania.</title>
        <authorList>
            <person name="Yang L."/>
        </authorList>
    </citation>
    <scope>NUCLEOTIDE SEQUENCE [LARGE SCALE GENOMIC DNA]</scope>
    <source>
        <strain evidence="2">JXDWG</strain>
        <tissue evidence="2">Leaf</tissue>
    </source>
</reference>
<dbReference type="Proteomes" id="UP001419268">
    <property type="component" value="Unassembled WGS sequence"/>
</dbReference>
<organism evidence="2 3">
    <name type="scientific">Stephania cephalantha</name>
    <dbReference type="NCBI Taxonomy" id="152367"/>
    <lineage>
        <taxon>Eukaryota</taxon>
        <taxon>Viridiplantae</taxon>
        <taxon>Streptophyta</taxon>
        <taxon>Embryophyta</taxon>
        <taxon>Tracheophyta</taxon>
        <taxon>Spermatophyta</taxon>
        <taxon>Magnoliopsida</taxon>
        <taxon>Ranunculales</taxon>
        <taxon>Menispermaceae</taxon>
        <taxon>Menispermoideae</taxon>
        <taxon>Cissampelideae</taxon>
        <taxon>Stephania</taxon>
    </lineage>
</organism>
<keyword evidence="3" id="KW-1185">Reference proteome</keyword>
<proteinExistence type="predicted"/>
<dbReference type="EMBL" id="JBBNAG010000009">
    <property type="protein sequence ID" value="KAK9105294.1"/>
    <property type="molecule type" value="Genomic_DNA"/>
</dbReference>
<feature type="compositionally biased region" description="Basic and acidic residues" evidence="1">
    <location>
        <begin position="175"/>
        <end position="192"/>
    </location>
</feature>
<feature type="region of interest" description="Disordered" evidence="1">
    <location>
        <begin position="94"/>
        <end position="114"/>
    </location>
</feature>
<sequence>MTWWKYDVLTRGSKGGAGLVSHKVVRTSWRLCLHASHDELMAAEAMGEMVMLDDEFCHVSDADWRATAEGDMWHGESLDDVLDQDLSKRNHVSSAVLASSGSPQKKLKLTSTPKQCEATTLASSNDNKRNLMENKFWSMLPSGFGDIYGSLINVLDLGLLASDDSSFESFKSACLREKKESERETAREREVEGTPARSTSGVGGPQQRLQQRRGRRSPPATDGGWQQRRGKRGERERGREMSLRKRKRAAAAAEDRGRQRRTTSSGGADGGNEHRQRLQQRDATPTAVPARRRQRTAATPAAHGSGGSGGRDGEAAAAAVVVNDVEQRRGGALPEQSIPRYGSKSAPRIKSLE</sequence>
<feature type="compositionally biased region" description="Basic and acidic residues" evidence="1">
    <location>
        <begin position="233"/>
        <end position="243"/>
    </location>
</feature>
<accession>A0AAP0FGC5</accession>
<comment type="caution">
    <text evidence="2">The sequence shown here is derived from an EMBL/GenBank/DDBJ whole genome shotgun (WGS) entry which is preliminary data.</text>
</comment>
<evidence type="ECO:0000313" key="3">
    <source>
        <dbReference type="Proteomes" id="UP001419268"/>
    </source>
</evidence>
<name>A0AAP0FGC5_9MAGN</name>
<feature type="region of interest" description="Disordered" evidence="1">
    <location>
        <begin position="175"/>
        <end position="353"/>
    </location>
</feature>
<evidence type="ECO:0000313" key="2">
    <source>
        <dbReference type="EMBL" id="KAK9105294.1"/>
    </source>
</evidence>
<gene>
    <name evidence="2" type="ORF">Scep_022138</name>
</gene>
<feature type="compositionally biased region" description="Basic and acidic residues" evidence="1">
    <location>
        <begin position="271"/>
        <end position="280"/>
    </location>
</feature>
<dbReference type="AlphaFoldDB" id="A0AAP0FGC5"/>
<evidence type="ECO:0000256" key="1">
    <source>
        <dbReference type="SAM" id="MobiDB-lite"/>
    </source>
</evidence>
<protein>
    <submittedName>
        <fullName evidence="2">Uncharacterized protein</fullName>
    </submittedName>
</protein>